<dbReference type="InterPro" id="IPR049975">
    <property type="entry name" value="SAV_915-like_dom"/>
</dbReference>
<dbReference type="AlphaFoldDB" id="A0A8J3C524"/>
<dbReference type="NCBIfam" id="NF042914">
    <property type="entry name" value="SAV915_dom"/>
    <property type="match status" value="1"/>
</dbReference>
<reference evidence="1" key="1">
    <citation type="journal article" date="2014" name="Int. J. Syst. Evol. Microbiol.">
        <title>Complete genome sequence of Corynebacterium casei LMG S-19264T (=DSM 44701T), isolated from a smear-ripened cheese.</title>
        <authorList>
            <consortium name="US DOE Joint Genome Institute (JGI-PGF)"/>
            <person name="Walter F."/>
            <person name="Albersmeier A."/>
            <person name="Kalinowski J."/>
            <person name="Ruckert C."/>
        </authorList>
    </citation>
    <scope>NUCLEOTIDE SEQUENCE</scope>
    <source>
        <strain evidence="1">CGMCC 4.7299</strain>
    </source>
</reference>
<protein>
    <recommendedName>
        <fullName evidence="3">SseB protein N-terminal domain-containing protein</fullName>
    </recommendedName>
</protein>
<evidence type="ECO:0008006" key="3">
    <source>
        <dbReference type="Google" id="ProtNLM"/>
    </source>
</evidence>
<comment type="caution">
    <text evidence="1">The sequence shown here is derived from an EMBL/GenBank/DDBJ whole genome shotgun (WGS) entry which is preliminary data.</text>
</comment>
<evidence type="ECO:0000313" key="1">
    <source>
        <dbReference type="EMBL" id="GGL18902.1"/>
    </source>
</evidence>
<sequence>MGERSDGETLDIDRLLGGVADPAHVFPPVVYVPCAPAQSGDELTIDLRVARDGRLALLVYSAMDRLVEHCGPAQPWTVMLTKDLEQARLATGFELILLDLDIPEELRRTGEAI</sequence>
<dbReference type="RefSeq" id="WP_229716316.1">
    <property type="nucleotide sequence ID" value="NZ_BMMX01000064.1"/>
</dbReference>
<accession>A0A8J3C524</accession>
<name>A0A8J3C524_9ACTN</name>
<organism evidence="1 2">
    <name type="scientific">Mangrovihabitans endophyticus</name>
    <dbReference type="NCBI Taxonomy" id="1751298"/>
    <lineage>
        <taxon>Bacteria</taxon>
        <taxon>Bacillati</taxon>
        <taxon>Actinomycetota</taxon>
        <taxon>Actinomycetes</taxon>
        <taxon>Micromonosporales</taxon>
        <taxon>Micromonosporaceae</taxon>
        <taxon>Mangrovihabitans</taxon>
    </lineage>
</organism>
<gene>
    <name evidence="1" type="ORF">GCM10012284_61810</name>
</gene>
<dbReference type="Proteomes" id="UP000656042">
    <property type="component" value="Unassembled WGS sequence"/>
</dbReference>
<reference evidence="1" key="2">
    <citation type="submission" date="2020-09" db="EMBL/GenBank/DDBJ databases">
        <authorList>
            <person name="Sun Q."/>
            <person name="Zhou Y."/>
        </authorList>
    </citation>
    <scope>NUCLEOTIDE SEQUENCE</scope>
    <source>
        <strain evidence="1">CGMCC 4.7299</strain>
    </source>
</reference>
<dbReference type="EMBL" id="BMMX01000064">
    <property type="protein sequence ID" value="GGL18902.1"/>
    <property type="molecule type" value="Genomic_DNA"/>
</dbReference>
<keyword evidence="2" id="KW-1185">Reference proteome</keyword>
<proteinExistence type="predicted"/>
<evidence type="ECO:0000313" key="2">
    <source>
        <dbReference type="Proteomes" id="UP000656042"/>
    </source>
</evidence>